<gene>
    <name evidence="2" type="primary">bphD</name>
    <name evidence="2" type="ORF">CA13_72460</name>
</gene>
<dbReference type="Gene3D" id="3.40.50.1820">
    <property type="entry name" value="alpha/beta hydrolase"/>
    <property type="match status" value="1"/>
</dbReference>
<dbReference type="PANTHER" id="PTHR43689:SF8">
    <property type="entry name" value="ALPHA_BETA-HYDROLASES SUPERFAMILY PROTEIN"/>
    <property type="match status" value="1"/>
</dbReference>
<dbReference type="InterPro" id="IPR000073">
    <property type="entry name" value="AB_hydrolase_1"/>
</dbReference>
<reference evidence="2 3" key="1">
    <citation type="submission" date="2019-02" db="EMBL/GenBank/DDBJ databases">
        <title>Deep-cultivation of Planctomycetes and their phenomic and genomic characterization uncovers novel biology.</title>
        <authorList>
            <person name="Wiegand S."/>
            <person name="Jogler M."/>
            <person name="Boedeker C."/>
            <person name="Pinto D."/>
            <person name="Vollmers J."/>
            <person name="Rivas-Marin E."/>
            <person name="Kohn T."/>
            <person name="Peeters S.H."/>
            <person name="Heuer A."/>
            <person name="Rast P."/>
            <person name="Oberbeckmann S."/>
            <person name="Bunk B."/>
            <person name="Jeske O."/>
            <person name="Meyerdierks A."/>
            <person name="Storesund J.E."/>
            <person name="Kallscheuer N."/>
            <person name="Luecker S."/>
            <person name="Lage O.M."/>
            <person name="Pohl T."/>
            <person name="Merkel B.J."/>
            <person name="Hornburger P."/>
            <person name="Mueller R.-W."/>
            <person name="Bruemmer F."/>
            <person name="Labrenz M."/>
            <person name="Spormann A.M."/>
            <person name="Op Den Camp H."/>
            <person name="Overmann J."/>
            <person name="Amann R."/>
            <person name="Jetten M.S.M."/>
            <person name="Mascher T."/>
            <person name="Medema M.H."/>
            <person name="Devos D.P."/>
            <person name="Kaster A.-K."/>
            <person name="Ovreas L."/>
            <person name="Rohde M."/>
            <person name="Galperin M.Y."/>
            <person name="Jogler C."/>
        </authorList>
    </citation>
    <scope>NUCLEOTIDE SEQUENCE [LARGE SCALE GENOMIC DNA]</scope>
    <source>
        <strain evidence="2 3">CA13</strain>
    </source>
</reference>
<dbReference type="GO" id="GO:0016787">
    <property type="term" value="F:hydrolase activity"/>
    <property type="evidence" value="ECO:0007669"/>
    <property type="project" value="UniProtKB-KW"/>
</dbReference>
<dbReference type="EC" id="3.7.1.8" evidence="2"/>
<dbReference type="PRINTS" id="PR00111">
    <property type="entry name" value="ABHYDROLASE"/>
</dbReference>
<name>A0A5C5YPP1_9BACT</name>
<dbReference type="AlphaFoldDB" id="A0A5C5YPP1"/>
<dbReference type="SUPFAM" id="SSF53474">
    <property type="entry name" value="alpha/beta-Hydrolases"/>
    <property type="match status" value="1"/>
</dbReference>
<dbReference type="EMBL" id="SJPJ01000002">
    <property type="protein sequence ID" value="TWT76748.1"/>
    <property type="molecule type" value="Genomic_DNA"/>
</dbReference>
<dbReference type="Pfam" id="PF12697">
    <property type="entry name" value="Abhydrolase_6"/>
    <property type="match status" value="1"/>
</dbReference>
<dbReference type="InterPro" id="IPR029058">
    <property type="entry name" value="AB_hydrolase_fold"/>
</dbReference>
<keyword evidence="2" id="KW-0378">Hydrolase</keyword>
<dbReference type="PANTHER" id="PTHR43689">
    <property type="entry name" value="HYDROLASE"/>
    <property type="match status" value="1"/>
</dbReference>
<organism evidence="2 3">
    <name type="scientific">Novipirellula herctigrandis</name>
    <dbReference type="NCBI Taxonomy" id="2527986"/>
    <lineage>
        <taxon>Bacteria</taxon>
        <taxon>Pseudomonadati</taxon>
        <taxon>Planctomycetota</taxon>
        <taxon>Planctomycetia</taxon>
        <taxon>Pirellulales</taxon>
        <taxon>Pirellulaceae</taxon>
        <taxon>Novipirellula</taxon>
    </lineage>
</organism>
<dbReference type="RefSeq" id="WP_146404478.1">
    <property type="nucleotide sequence ID" value="NZ_SJPJ01000002.1"/>
</dbReference>
<sequence length="268" mass="30221">MIFSPKPKTKELAPNLEVDFDRLVDMGKGPNSIVFLHGLFGTPEHYRDVMERLSDKYRVIAPQLPIDPQPGRRHDGMKSVADLSAVVANLVDVLKLDQFVLCGNSLGGLVAIDLCVRNPNYAKGLVLAGSAGLFERSPIRGLRSRPTREFVRQTVVGILYDESLVSEELVDHWHKSVMDRDYTRFLLRVSRATRDRSVEDELKSLDLPTMIIWGRDDEITPPSTGEDFQRLIRGSKLEFLDECGHAPNWEQPDAFAKLLDGFLPECFS</sequence>
<comment type="caution">
    <text evidence="2">The sequence shown here is derived from an EMBL/GenBank/DDBJ whole genome shotgun (WGS) entry which is preliminary data.</text>
</comment>
<keyword evidence="3" id="KW-1185">Reference proteome</keyword>
<evidence type="ECO:0000313" key="2">
    <source>
        <dbReference type="EMBL" id="TWT76748.1"/>
    </source>
</evidence>
<dbReference type="OrthoDB" id="252464at2"/>
<evidence type="ECO:0000259" key="1">
    <source>
        <dbReference type="Pfam" id="PF12697"/>
    </source>
</evidence>
<protein>
    <submittedName>
        <fullName evidence="2">2-hydroxy-6-oxo-6-phenylhexa-2,4-dienoate hydrolase</fullName>
        <ecNumber evidence="2">3.7.1.8</ecNumber>
    </submittedName>
</protein>
<accession>A0A5C5YPP1</accession>
<proteinExistence type="predicted"/>
<evidence type="ECO:0000313" key="3">
    <source>
        <dbReference type="Proteomes" id="UP000315010"/>
    </source>
</evidence>
<feature type="domain" description="AB hydrolase-1" evidence="1">
    <location>
        <begin position="33"/>
        <end position="257"/>
    </location>
</feature>
<dbReference type="Proteomes" id="UP000315010">
    <property type="component" value="Unassembled WGS sequence"/>
</dbReference>